<proteinExistence type="predicted"/>
<dbReference type="AlphaFoldDB" id="A0A6A3J0V6"/>
<dbReference type="Proteomes" id="UP000429607">
    <property type="component" value="Unassembled WGS sequence"/>
</dbReference>
<name>A0A6A3J0V6_9STRA</name>
<dbReference type="EMBL" id="QXFT01000421">
    <property type="protein sequence ID" value="KAE9344434.1"/>
    <property type="molecule type" value="Genomic_DNA"/>
</dbReference>
<evidence type="ECO:0000313" key="2">
    <source>
        <dbReference type="EMBL" id="KAE9344434.1"/>
    </source>
</evidence>
<dbReference type="EMBL" id="QXFV01002494">
    <property type="protein sequence ID" value="KAE8987038.1"/>
    <property type="molecule type" value="Genomic_DNA"/>
</dbReference>
<gene>
    <name evidence="1" type="ORF">PR001_g22440</name>
    <name evidence="2" type="ORF">PR003_g8469</name>
</gene>
<keyword evidence="4" id="KW-1185">Reference proteome</keyword>
<protein>
    <submittedName>
        <fullName evidence="1">Uncharacterized protein</fullName>
    </submittedName>
</protein>
<comment type="caution">
    <text evidence="1">The sequence shown here is derived from an EMBL/GenBank/DDBJ whole genome shotgun (WGS) entry which is preliminary data.</text>
</comment>
<dbReference type="Proteomes" id="UP000434957">
    <property type="component" value="Unassembled WGS sequence"/>
</dbReference>
<accession>A0A6A3J0V6</accession>
<organism evidence="1 3">
    <name type="scientific">Phytophthora rubi</name>
    <dbReference type="NCBI Taxonomy" id="129364"/>
    <lineage>
        <taxon>Eukaryota</taxon>
        <taxon>Sar</taxon>
        <taxon>Stramenopiles</taxon>
        <taxon>Oomycota</taxon>
        <taxon>Peronosporomycetes</taxon>
        <taxon>Peronosporales</taxon>
        <taxon>Peronosporaceae</taxon>
        <taxon>Phytophthora</taxon>
    </lineage>
</organism>
<evidence type="ECO:0000313" key="1">
    <source>
        <dbReference type="EMBL" id="KAE8987038.1"/>
    </source>
</evidence>
<reference evidence="1 3" key="1">
    <citation type="submission" date="2018-09" db="EMBL/GenBank/DDBJ databases">
        <title>Genomic investigation of the strawberry pathogen Phytophthora fragariae indicates pathogenicity is determined by transcriptional variation in three key races.</title>
        <authorList>
            <person name="Adams T.M."/>
            <person name="Armitage A.D."/>
            <person name="Sobczyk M.K."/>
            <person name="Bates H.J."/>
            <person name="Dunwell J.M."/>
            <person name="Nellist C.F."/>
            <person name="Harrison R.J."/>
        </authorList>
    </citation>
    <scope>NUCLEOTIDE SEQUENCE [LARGE SCALE GENOMIC DNA]</scope>
    <source>
        <strain evidence="1 3">SCRP249</strain>
        <strain evidence="2 4">SCRP333</strain>
    </source>
</reference>
<sequence>MYFCTTSPTVAASCAFTLPLHLWLALTVTTIVPKLQLHSSQPFHALNALLVTQWKNVPRRVITSAEVCLAV</sequence>
<evidence type="ECO:0000313" key="3">
    <source>
        <dbReference type="Proteomes" id="UP000429607"/>
    </source>
</evidence>
<evidence type="ECO:0000313" key="4">
    <source>
        <dbReference type="Proteomes" id="UP000434957"/>
    </source>
</evidence>